<dbReference type="PANTHER" id="PTHR47371:SF3">
    <property type="entry name" value="PHOSPHOGLYCEROL TRANSFERASE I"/>
    <property type="match status" value="1"/>
</dbReference>
<dbReference type="KEGG" id="fax:FUAX_17050"/>
<dbReference type="InterPro" id="IPR050448">
    <property type="entry name" value="OpgB/LTA_synthase_biosynth"/>
</dbReference>
<dbReference type="Proteomes" id="UP001348817">
    <property type="component" value="Chromosome"/>
</dbReference>
<proteinExistence type="predicted"/>
<evidence type="ECO:0000256" key="7">
    <source>
        <dbReference type="PIRSR" id="PIRSR005091-2"/>
    </source>
</evidence>
<evidence type="ECO:0000256" key="5">
    <source>
        <dbReference type="ARBA" id="ARBA00023136"/>
    </source>
</evidence>
<keyword evidence="4 9" id="KW-1133">Transmembrane helix</keyword>
<feature type="transmembrane region" description="Helical" evidence="9">
    <location>
        <begin position="50"/>
        <end position="71"/>
    </location>
</feature>
<feature type="transmembrane region" description="Helical" evidence="9">
    <location>
        <begin position="172"/>
        <end position="189"/>
    </location>
</feature>
<dbReference type="EMBL" id="AP025314">
    <property type="protein sequence ID" value="BDD09273.1"/>
    <property type="molecule type" value="Genomic_DNA"/>
</dbReference>
<accession>A0AAU9CMN4</accession>
<dbReference type="InterPro" id="IPR017850">
    <property type="entry name" value="Alkaline_phosphatase_core_sf"/>
</dbReference>
<feature type="binding site" evidence="8">
    <location>
        <position position="492"/>
    </location>
    <ligand>
        <name>Mn(2+)</name>
        <dbReference type="ChEBI" id="CHEBI:29035"/>
    </ligand>
</feature>
<dbReference type="CDD" id="cd16015">
    <property type="entry name" value="LTA_synthase"/>
    <property type="match status" value="1"/>
</dbReference>
<gene>
    <name evidence="11" type="ORF">FUAX_17050</name>
</gene>
<feature type="binding site" evidence="8">
    <location>
        <position position="278"/>
    </location>
    <ligand>
        <name>Mn(2+)</name>
        <dbReference type="ChEBI" id="CHEBI:29035"/>
    </ligand>
</feature>
<dbReference type="Gene3D" id="3.30.1120.80">
    <property type="match status" value="1"/>
</dbReference>
<dbReference type="SUPFAM" id="SSF53649">
    <property type="entry name" value="Alkaline phosphatase-like"/>
    <property type="match status" value="1"/>
</dbReference>
<evidence type="ECO:0000256" key="1">
    <source>
        <dbReference type="ARBA" id="ARBA00004651"/>
    </source>
</evidence>
<evidence type="ECO:0000256" key="3">
    <source>
        <dbReference type="ARBA" id="ARBA00022692"/>
    </source>
</evidence>
<keyword evidence="2" id="KW-1003">Cell membrane</keyword>
<feature type="transmembrane region" description="Helical" evidence="9">
    <location>
        <begin position="130"/>
        <end position="152"/>
    </location>
</feature>
<evidence type="ECO:0000313" key="11">
    <source>
        <dbReference type="EMBL" id="BDD09273.1"/>
    </source>
</evidence>
<dbReference type="RefSeq" id="WP_338394483.1">
    <property type="nucleotide sequence ID" value="NZ_AP025314.1"/>
</dbReference>
<evidence type="ECO:0000256" key="6">
    <source>
        <dbReference type="PIRSR" id="PIRSR005091-1"/>
    </source>
</evidence>
<keyword evidence="7" id="KW-0479">Metal-binding</keyword>
<name>A0AAU9CMN4_9BACT</name>
<keyword evidence="12" id="KW-1185">Reference proteome</keyword>
<evidence type="ECO:0000256" key="2">
    <source>
        <dbReference type="ARBA" id="ARBA00022475"/>
    </source>
</evidence>
<dbReference type="GO" id="GO:0046872">
    <property type="term" value="F:metal ion binding"/>
    <property type="evidence" value="ECO:0007669"/>
    <property type="project" value="UniProtKB-KW"/>
</dbReference>
<dbReference type="InterPro" id="IPR012160">
    <property type="entry name" value="LtaS-like"/>
</dbReference>
<organism evidence="11 12">
    <name type="scientific">Fulvitalea axinellae</name>
    <dbReference type="NCBI Taxonomy" id="1182444"/>
    <lineage>
        <taxon>Bacteria</taxon>
        <taxon>Pseudomonadati</taxon>
        <taxon>Bacteroidota</taxon>
        <taxon>Cytophagia</taxon>
        <taxon>Cytophagales</taxon>
        <taxon>Persicobacteraceae</taxon>
        <taxon>Fulvitalea</taxon>
    </lineage>
</organism>
<protein>
    <submittedName>
        <fullName evidence="11">Sulfatase</fullName>
    </submittedName>
</protein>
<feature type="transmembrane region" description="Helical" evidence="9">
    <location>
        <begin position="83"/>
        <end position="106"/>
    </location>
</feature>
<reference evidence="11 12" key="1">
    <citation type="submission" date="2021-12" db="EMBL/GenBank/DDBJ databases">
        <title>Genome sequencing of bacteria with rrn-lacking chromosome and rrn-plasmid.</title>
        <authorList>
            <person name="Anda M."/>
            <person name="Iwasaki W."/>
        </authorList>
    </citation>
    <scope>NUCLEOTIDE SEQUENCE [LARGE SCALE GENOMIC DNA]</scope>
    <source>
        <strain evidence="11 12">DSM 100852</strain>
    </source>
</reference>
<dbReference type="PIRSF" id="PIRSF005091">
    <property type="entry name" value="Mmb_sulf_HI1246"/>
    <property type="match status" value="1"/>
</dbReference>
<dbReference type="PANTHER" id="PTHR47371">
    <property type="entry name" value="LIPOTEICHOIC ACID SYNTHASE"/>
    <property type="match status" value="1"/>
</dbReference>
<feature type="binding site" evidence="8">
    <location>
        <position position="491"/>
    </location>
    <ligand>
        <name>Mn(2+)</name>
        <dbReference type="ChEBI" id="CHEBI:29035"/>
    </ligand>
</feature>
<dbReference type="InterPro" id="IPR000917">
    <property type="entry name" value="Sulfatase_N"/>
</dbReference>
<feature type="domain" description="Sulfatase N-terminal" evidence="10">
    <location>
        <begin position="270"/>
        <end position="546"/>
    </location>
</feature>
<feature type="active site" evidence="6">
    <location>
        <position position="318"/>
    </location>
</feature>
<keyword evidence="5 9" id="KW-0472">Membrane</keyword>
<evidence type="ECO:0000259" key="10">
    <source>
        <dbReference type="Pfam" id="PF00884"/>
    </source>
</evidence>
<dbReference type="AlphaFoldDB" id="A0AAU9CMN4"/>
<comment type="subcellular location">
    <subcellularLocation>
        <location evidence="1">Cell membrane</location>
        <topology evidence="1">Multi-pass membrane protein</topology>
    </subcellularLocation>
</comment>
<evidence type="ECO:0000256" key="9">
    <source>
        <dbReference type="SAM" id="Phobius"/>
    </source>
</evidence>
<feature type="transmembrane region" description="Helical" evidence="9">
    <location>
        <begin position="12"/>
        <end position="30"/>
    </location>
</feature>
<dbReference type="Gene3D" id="3.40.720.10">
    <property type="entry name" value="Alkaline Phosphatase, subunit A"/>
    <property type="match status" value="1"/>
</dbReference>
<feature type="binding site" evidence="7">
    <location>
        <position position="433"/>
    </location>
    <ligand>
        <name>substrate</name>
    </ligand>
</feature>
<evidence type="ECO:0000313" key="12">
    <source>
        <dbReference type="Proteomes" id="UP001348817"/>
    </source>
</evidence>
<keyword evidence="3 9" id="KW-0812">Transmembrane</keyword>
<sequence length="627" mass="71851">MPIRYVGQLIRSYLFWLAVFATNRLVFLFYNFDFYSKYSSDELLTAFKKAVYLDTSMASYFLTVPLLTGIVQCFLKKDYTSKFTFWFTGILLTINSAIVAGELPLFREWNGKLSYKIFLYLQQPAEVMKITPWGIAITVTLILLGQIVLGLWVYKKLVYSPVKPESQRPKPLLSAVAFLLMTTVTVLGIRGGTQEMPIQQSDVYFSNHTNVNLLAVNSTWNIIHSILKNKKYMNKNPYGFYKPEEAKEIVKEVYSVKGDSAVSFLKTDRPNVVLLILESFTSDLIEEQGGIKGITPRFDQMIDEGLFFDHLYASAERSEQGMASIFSGFPAQQRTSISAQPSKAQQLPSILNPLHEQGYSSSFHFGGQLNFGNIKAFLLSIGMQNIVDEEDFTNAEKTSRLGAHDEYLFRRVLADQKNYKQPFISTIFTQSTHSPYDQPVQDAIEWEDDPRENMKGFLNGAWYTDSCVYDYVNKAKAMDWYENTIFVMLADHSHTSPRYWERDVPQSRLIPMLFWGPALKDEFKGKRVNKVACQTDVPATLLGQMNLDSSPFEWSKNLMDPKTEGFAYYCSNNGLGWIDSLDRHMVYRTDMDSVTMTGFGTDKQAEKKSLRKAKAYLQTVFQQYLDY</sequence>
<dbReference type="GO" id="GO:0005886">
    <property type="term" value="C:plasma membrane"/>
    <property type="evidence" value="ECO:0007669"/>
    <property type="project" value="UniProtKB-SubCell"/>
</dbReference>
<evidence type="ECO:0000256" key="8">
    <source>
        <dbReference type="PIRSR" id="PIRSR005091-3"/>
    </source>
</evidence>
<dbReference type="Pfam" id="PF00884">
    <property type="entry name" value="Sulfatase"/>
    <property type="match status" value="1"/>
</dbReference>
<evidence type="ECO:0000256" key="4">
    <source>
        <dbReference type="ARBA" id="ARBA00022989"/>
    </source>
</evidence>
<keyword evidence="7" id="KW-0464">Manganese</keyword>